<feature type="region of interest" description="Disordered" evidence="2">
    <location>
        <begin position="1465"/>
        <end position="1487"/>
    </location>
</feature>
<dbReference type="InterPro" id="IPR026906">
    <property type="entry name" value="LRR_5"/>
</dbReference>
<comment type="caution">
    <text evidence="4">The sequence shown here is derived from an EMBL/GenBank/DDBJ whole genome shotgun (WGS) entry which is preliminary data.</text>
</comment>
<protein>
    <submittedName>
        <fullName evidence="4">Cell surface protein</fullName>
    </submittedName>
</protein>
<dbReference type="InterPro" id="IPR042229">
    <property type="entry name" value="Listeria/Bacterioides_rpt_sf"/>
</dbReference>
<evidence type="ECO:0000256" key="2">
    <source>
        <dbReference type="SAM" id="MobiDB-lite"/>
    </source>
</evidence>
<evidence type="ECO:0000256" key="1">
    <source>
        <dbReference type="ARBA" id="ARBA00004196"/>
    </source>
</evidence>
<sequence>MKEKKLISFFLVFIFIMALALVLSDMPAQAAIAQTFTADTAEGVSVEYKVLTENTSEHTGTVQVGTGLTDDTAINLSYTGTVTIPSTVEYGGITYTVTEIAYKAMYDCNLTGIDLPNTLSVIGAFAFNDTDITQIELPLSLSRINGYAFSNCHGLTTVIVPEGTVFIGGGAFSGCSNLARVTMPDSLTVLPDYLFKDCVSLEEVILGSNVENIGYQAFYGCTSLTRIDLPASVTEIRSDAFRNCSTLADVYFDGNAPTLDGANHFVGVANPAYGNVYETAAGFPLIGQDYYGLTIKQRDNNAQKPLITSLSPCLVVRVGDDASLTVNASVLDGGTLSYQWYVNSIKQNTGGTLIPGATDFTYVLPTATTGVDYYYVVVTNTNTAATGTQTAFSTSSPITVTVYEATDAETPVITVQPADVTADQGTTVTLSVEVKPLSDGGTLTYAWYENTVNSYTGGSFVSSESSMIAPYIGVRYYYVVVTNKNTEVSGTKTASVTSDIARVTINPLIDAKEPEIVDQPQDVNITVNQPVTLSVNAVSVDDGILSYQWFSNNFQSYLGSCLIADATEASYSPSTAIPGTYYYYVVVTNTNNDLNGTKTATKASNIVSVGVGGQTYTITVQNDGNGTAGATPNPAGLGQTVQLGYLANSGYQFKEWQVISGDIFIQSNNTFMMPDTDVTVKAIFEDIPDYTVTVSTDGNGVAVAEPDAADAGTLITISAENFPSYKFKEWQVVTGEVSLASSTSTSTTFTMPAGNVEVKAVFENITLGSYTLNLQSTAGGTAVCDGGTAVTYSQSTLVNLWTFPQSGYVFKEWQVAYGTFDAANITSPAENWYQFMMPNSDLVLLAVFESSGPVTYNVTVQDDGNGTAWASPSTAAEGDTITLSNNPDSGYQLKEWQVISGGVIIAGNTFTMPDNDVTVKAVFEEIPAATYTITVQDDGNGTGSAVPNPASEGETITLSNDPDSGYQFKDWQVISGGVTISGNTFTMPAGDVTVKATFDVIPLGTYTVSFDANGGTGSMSDQTFTEGVTQALTANAFYLTDYNFLGWAQTPTGGVIYTDGESILVSYDRTLYAVWAPVSAPQYTVTFDANGGSGTMSPQTFTQGVAQPLSGNAFTRAGHSFEGWALTPTGGVSFNDRASLSVGGDTQLYAVWSEISITTYTVTVQDDGYGTGSANPSTASKGDTIILSNNPNSGYQFKEWQVISGGVTITGNTFTMPDNDVTVKAIFEEMPVVTYNITVEDDGNGTGSASPSKAAEGETINLSSDPDSGYRFKEWEVVSGGVSITGNTFTMPDNDVTVKAIFEEIPIVTYDVTVEDDGNGTGSASPSTAAEGETITLSSDPDSGYRFKEWQVISGGVIITGNTFTMPDNDVTVKAIFEEIPPVTYSITIQDDGNGTGSAVPNPASEGETVTLSSMPDAGYQFDEWQVISGAVTISGNTFTMPASDVTVKAIFEEIPIVNYDVTVEDDGNGTGSASPSKAAEGETITLSSDPDSGYRFKEWQVISGGVSITGNTFTMPDNDVTVRAVFRTLPAGSGSSTPESISLDEANPPATSLVPDQPETPSMNFSDVKESDWFNESVEYVYQKGLMLGTTGNQFSPQFITSRAMIVAILYRMEGSTSGSGNSFSDVADGQWYTDAVAWASANKIVAGYGNWLFGPNDNITREQLAVILYNYAKYKGYDITSAQVLNSFSDSDRVSPWARNAVEWAVGSNLLFGKGNNTLAPADSTTRAELATIIQRFIENVAK</sequence>
<dbReference type="EMBL" id="LNQE01001837">
    <property type="protein sequence ID" value="KUG04860.1"/>
    <property type="molecule type" value="Genomic_DNA"/>
</dbReference>
<dbReference type="Pfam" id="PF13306">
    <property type="entry name" value="LRR_5"/>
    <property type="match status" value="1"/>
</dbReference>
<dbReference type="Pfam" id="PF18998">
    <property type="entry name" value="Flg_new_2"/>
    <property type="match status" value="10"/>
</dbReference>
<feature type="compositionally biased region" description="Polar residues" evidence="2">
    <location>
        <begin position="1389"/>
        <end position="1399"/>
    </location>
</feature>
<dbReference type="Pfam" id="PF00395">
    <property type="entry name" value="SLH"/>
    <property type="match status" value="3"/>
</dbReference>
<reference evidence="4" key="1">
    <citation type="journal article" date="2015" name="Proc. Natl. Acad. Sci. U.S.A.">
        <title>Networks of energetic and metabolic interactions define dynamics in microbial communities.</title>
        <authorList>
            <person name="Embree M."/>
            <person name="Liu J.K."/>
            <person name="Al-Bassam M.M."/>
            <person name="Zengler K."/>
        </authorList>
    </citation>
    <scope>NUCLEOTIDE SEQUENCE</scope>
</reference>
<feature type="region of interest" description="Disordered" evidence="2">
    <location>
        <begin position="1316"/>
        <end position="1341"/>
    </location>
</feature>
<dbReference type="GO" id="GO:0030313">
    <property type="term" value="C:cell envelope"/>
    <property type="evidence" value="ECO:0007669"/>
    <property type="project" value="UniProtKB-SubCell"/>
</dbReference>
<dbReference type="PROSITE" id="PS51272">
    <property type="entry name" value="SLH"/>
    <property type="match status" value="3"/>
</dbReference>
<dbReference type="InterPro" id="IPR013783">
    <property type="entry name" value="Ig-like_fold"/>
</dbReference>
<dbReference type="InterPro" id="IPR044060">
    <property type="entry name" value="Bacterial_rp_domain"/>
</dbReference>
<accession>A0A0W8E8I2</accession>
<dbReference type="PANTHER" id="PTHR45661:SF3">
    <property type="entry name" value="IG-LIKE DOMAIN-CONTAINING PROTEIN"/>
    <property type="match status" value="1"/>
</dbReference>
<evidence type="ECO:0000259" key="3">
    <source>
        <dbReference type="PROSITE" id="PS51272"/>
    </source>
</evidence>
<dbReference type="InterPro" id="IPR032675">
    <property type="entry name" value="LRR_dom_sf"/>
</dbReference>
<feature type="region of interest" description="Disordered" evidence="2">
    <location>
        <begin position="1389"/>
        <end position="1411"/>
    </location>
</feature>
<dbReference type="InterPro" id="IPR053139">
    <property type="entry name" value="Surface_bspA-like"/>
</dbReference>
<dbReference type="Gene3D" id="3.80.10.10">
    <property type="entry name" value="Ribonuclease Inhibitor"/>
    <property type="match status" value="1"/>
</dbReference>
<dbReference type="Gene3D" id="2.60.40.2700">
    <property type="match status" value="1"/>
</dbReference>
<feature type="region of interest" description="Disordered" evidence="2">
    <location>
        <begin position="1532"/>
        <end position="1568"/>
    </location>
</feature>
<dbReference type="SUPFAM" id="SSF52058">
    <property type="entry name" value="L domain-like"/>
    <property type="match status" value="1"/>
</dbReference>
<comment type="subcellular location">
    <subcellularLocation>
        <location evidence="1">Cell envelope</location>
    </subcellularLocation>
</comment>
<dbReference type="InterPro" id="IPR001119">
    <property type="entry name" value="SLH_dom"/>
</dbReference>
<feature type="domain" description="SLH" evidence="3">
    <location>
        <begin position="1621"/>
        <end position="1684"/>
    </location>
</feature>
<evidence type="ECO:0000313" key="4">
    <source>
        <dbReference type="EMBL" id="KUG04860.1"/>
    </source>
</evidence>
<dbReference type="PANTHER" id="PTHR45661">
    <property type="entry name" value="SURFACE ANTIGEN"/>
    <property type="match status" value="1"/>
</dbReference>
<proteinExistence type="predicted"/>
<dbReference type="Gene3D" id="2.60.40.4270">
    <property type="entry name" value="Listeria-Bacteroides repeat domain"/>
    <property type="match status" value="6"/>
</dbReference>
<feature type="region of interest" description="Disordered" evidence="2">
    <location>
        <begin position="1238"/>
        <end position="1265"/>
    </location>
</feature>
<feature type="domain" description="SLH" evidence="3">
    <location>
        <begin position="1562"/>
        <end position="1620"/>
    </location>
</feature>
<dbReference type="InterPro" id="IPR013378">
    <property type="entry name" value="InlB-like_B-rpt"/>
</dbReference>
<gene>
    <name evidence="4" type="ORF">ASZ90_017740</name>
</gene>
<dbReference type="Gene3D" id="2.60.40.10">
    <property type="entry name" value="Immunoglobulins"/>
    <property type="match status" value="2"/>
</dbReference>
<dbReference type="Pfam" id="PF09479">
    <property type="entry name" value="Flg_new"/>
    <property type="match status" value="2"/>
</dbReference>
<feature type="domain" description="SLH" evidence="3">
    <location>
        <begin position="1687"/>
        <end position="1745"/>
    </location>
</feature>
<name>A0A0W8E8I2_9ZZZZ</name>
<organism evidence="4">
    <name type="scientific">hydrocarbon metagenome</name>
    <dbReference type="NCBI Taxonomy" id="938273"/>
    <lineage>
        <taxon>unclassified sequences</taxon>
        <taxon>metagenomes</taxon>
        <taxon>ecological metagenomes</taxon>
    </lineage>
</organism>